<reference evidence="2" key="1">
    <citation type="journal article" date="2021" name="Nat. Commun.">
        <title>Genetic determinants of endophytism in the Arabidopsis root mycobiome.</title>
        <authorList>
            <person name="Mesny F."/>
            <person name="Miyauchi S."/>
            <person name="Thiergart T."/>
            <person name="Pickel B."/>
            <person name="Atanasova L."/>
            <person name="Karlsson M."/>
            <person name="Huettel B."/>
            <person name="Barry K.W."/>
            <person name="Haridas S."/>
            <person name="Chen C."/>
            <person name="Bauer D."/>
            <person name="Andreopoulos W."/>
            <person name="Pangilinan J."/>
            <person name="LaButti K."/>
            <person name="Riley R."/>
            <person name="Lipzen A."/>
            <person name="Clum A."/>
            <person name="Drula E."/>
            <person name="Henrissat B."/>
            <person name="Kohler A."/>
            <person name="Grigoriev I.V."/>
            <person name="Martin F.M."/>
            <person name="Hacquard S."/>
        </authorList>
    </citation>
    <scope>NUCLEOTIDE SEQUENCE</scope>
    <source>
        <strain evidence="2">MPI-CAGE-CH-0235</strain>
    </source>
</reference>
<dbReference type="InterPro" id="IPR027417">
    <property type="entry name" value="P-loop_NTPase"/>
</dbReference>
<dbReference type="AlphaFoldDB" id="A0A8K0SF28"/>
<evidence type="ECO:0000313" key="2">
    <source>
        <dbReference type="EMBL" id="KAH7304605.1"/>
    </source>
</evidence>
<protein>
    <submittedName>
        <fullName evidence="2">P-loop containing nucleoside triphosphate hydrolase protein</fullName>
    </submittedName>
</protein>
<dbReference type="Pfam" id="PF13424">
    <property type="entry name" value="TPR_12"/>
    <property type="match status" value="1"/>
</dbReference>
<sequence>MAPWKLLCTGATTKVCENARDQRRDVSHNQFRDQNIINQGWMRDIHYHLPHPPARADGAPHFLVPFPENKRFVGRENILRCLKDGLSDEGCARSIAIVGLGGVGKTQVALKIAYHARTLTSWSVFWLSALSMAAFEQACTEMVERLRLSTSRTEETKQVIKGYLESSASGQWLLIVDNADDVATLMEPGGVYTYLPKNGDGCILFTTRTMEVAQAVADDIVELEEMSEVEAKAFLQKLLPSSSAEEEAITELLRRLTYLPLAISQAAAYMKRNKTPVSKYLSFFHNADKEAISLLSREFPDRTWYSESRHAVAMTWLISFEQIQKHDEIAAELLAFLSQIEPRAVPESMLPRIRSEDRFVHAVGTLYGYAFLYRRQDGEMMDMHSLVHLAAQEWVRNGGKTKSVKRNVVSHLATVFQSDDWVNRGVWRKYMPHVLKAIQVSEEGARWEEEECELGYWAGRCLQVEGRIAEAVELLQHVVKVQETTLAENHPSRLASQHELARAYQANGQVKEAVELLQHVVKVQETILAENHPDRLASQHALAIAYQANGQVEEAVELLQYVVKVRETTLAENHPSRLASQHTLARAYQANGQVEEAVELLQHVLYIKSKIMAPAHPSRRVSERLLEQLV</sequence>
<dbReference type="InterPro" id="IPR053137">
    <property type="entry name" value="NLR-like"/>
</dbReference>
<keyword evidence="3" id="KW-1185">Reference proteome</keyword>
<organism evidence="2 3">
    <name type="scientific">Stachybotrys elegans</name>
    <dbReference type="NCBI Taxonomy" id="80388"/>
    <lineage>
        <taxon>Eukaryota</taxon>
        <taxon>Fungi</taxon>
        <taxon>Dikarya</taxon>
        <taxon>Ascomycota</taxon>
        <taxon>Pezizomycotina</taxon>
        <taxon>Sordariomycetes</taxon>
        <taxon>Hypocreomycetidae</taxon>
        <taxon>Hypocreales</taxon>
        <taxon>Stachybotryaceae</taxon>
        <taxon>Stachybotrys</taxon>
    </lineage>
</organism>
<gene>
    <name evidence="2" type="ORF">B0I35DRAFT_414436</name>
</gene>
<dbReference type="Proteomes" id="UP000813444">
    <property type="component" value="Unassembled WGS sequence"/>
</dbReference>
<dbReference type="InterPro" id="IPR002182">
    <property type="entry name" value="NB-ARC"/>
</dbReference>
<evidence type="ECO:0000259" key="1">
    <source>
        <dbReference type="Pfam" id="PF00931"/>
    </source>
</evidence>
<evidence type="ECO:0000313" key="3">
    <source>
        <dbReference type="Proteomes" id="UP000813444"/>
    </source>
</evidence>
<dbReference type="OrthoDB" id="1658288at2759"/>
<dbReference type="Pfam" id="PF13374">
    <property type="entry name" value="TPR_10"/>
    <property type="match status" value="2"/>
</dbReference>
<dbReference type="InterPro" id="IPR011990">
    <property type="entry name" value="TPR-like_helical_dom_sf"/>
</dbReference>
<dbReference type="PANTHER" id="PTHR46082">
    <property type="entry name" value="ATP/GTP-BINDING PROTEIN-RELATED"/>
    <property type="match status" value="1"/>
</dbReference>
<dbReference type="SMART" id="SM00028">
    <property type="entry name" value="TPR"/>
    <property type="match status" value="3"/>
</dbReference>
<dbReference type="PANTHER" id="PTHR46082:SF6">
    <property type="entry name" value="AAA+ ATPASE DOMAIN-CONTAINING PROTEIN-RELATED"/>
    <property type="match status" value="1"/>
</dbReference>
<feature type="domain" description="NB-ARC" evidence="1">
    <location>
        <begin position="78"/>
        <end position="237"/>
    </location>
</feature>
<accession>A0A8K0SF28</accession>
<dbReference type="SUPFAM" id="SSF48452">
    <property type="entry name" value="TPR-like"/>
    <property type="match status" value="2"/>
</dbReference>
<dbReference type="GO" id="GO:0016787">
    <property type="term" value="F:hydrolase activity"/>
    <property type="evidence" value="ECO:0007669"/>
    <property type="project" value="UniProtKB-KW"/>
</dbReference>
<keyword evidence="2" id="KW-0378">Hydrolase</keyword>
<dbReference type="SUPFAM" id="SSF52540">
    <property type="entry name" value="P-loop containing nucleoside triphosphate hydrolases"/>
    <property type="match status" value="1"/>
</dbReference>
<dbReference type="Gene3D" id="3.40.50.300">
    <property type="entry name" value="P-loop containing nucleotide triphosphate hydrolases"/>
    <property type="match status" value="1"/>
</dbReference>
<dbReference type="EMBL" id="JAGPNK010000022">
    <property type="protein sequence ID" value="KAH7304605.1"/>
    <property type="molecule type" value="Genomic_DNA"/>
</dbReference>
<dbReference type="GO" id="GO:0043531">
    <property type="term" value="F:ADP binding"/>
    <property type="evidence" value="ECO:0007669"/>
    <property type="project" value="InterPro"/>
</dbReference>
<name>A0A8K0SF28_9HYPO</name>
<dbReference type="Gene3D" id="1.25.40.10">
    <property type="entry name" value="Tetratricopeptide repeat domain"/>
    <property type="match status" value="1"/>
</dbReference>
<dbReference type="InterPro" id="IPR019734">
    <property type="entry name" value="TPR_rpt"/>
</dbReference>
<proteinExistence type="predicted"/>
<comment type="caution">
    <text evidence="2">The sequence shown here is derived from an EMBL/GenBank/DDBJ whole genome shotgun (WGS) entry which is preliminary data.</text>
</comment>
<dbReference type="Pfam" id="PF00931">
    <property type="entry name" value="NB-ARC"/>
    <property type="match status" value="1"/>
</dbReference>